<dbReference type="KEGG" id="age:AA314_00592"/>
<feature type="transmembrane region" description="Helical" evidence="2">
    <location>
        <begin position="7"/>
        <end position="29"/>
    </location>
</feature>
<reference evidence="4 6" key="2">
    <citation type="submission" date="2018-08" db="EMBL/GenBank/DDBJ databases">
        <title>Genomic Encyclopedia of Archaeal and Bacterial Type Strains, Phase II (KMG-II): from individual species to whole genera.</title>
        <authorList>
            <person name="Goeker M."/>
        </authorList>
    </citation>
    <scope>NUCLEOTIDE SEQUENCE [LARGE SCALE GENOMIC DNA]</scope>
    <source>
        <strain evidence="4 6">DSM 2261</strain>
    </source>
</reference>
<dbReference type="EMBL" id="QUMU01000006">
    <property type="protein sequence ID" value="REG30874.1"/>
    <property type="molecule type" value="Genomic_DNA"/>
</dbReference>
<evidence type="ECO:0000313" key="6">
    <source>
        <dbReference type="Proteomes" id="UP000256345"/>
    </source>
</evidence>
<keyword evidence="2" id="KW-0812">Transmembrane</keyword>
<evidence type="ECO:0000313" key="4">
    <source>
        <dbReference type="EMBL" id="REG30874.1"/>
    </source>
</evidence>
<name>A0AAC8TC07_9BACT</name>
<reference evidence="3 5" key="1">
    <citation type="submission" date="2015-05" db="EMBL/GenBank/DDBJ databases">
        <title>Genome assembly of Archangium gephyra DSM 2261.</title>
        <authorList>
            <person name="Sharma G."/>
            <person name="Subramanian S."/>
        </authorList>
    </citation>
    <scope>NUCLEOTIDE SEQUENCE [LARGE SCALE GENOMIC DNA]</scope>
    <source>
        <strain evidence="3 5">DSM 2261</strain>
    </source>
</reference>
<keyword evidence="2" id="KW-0472">Membrane</keyword>
<feature type="region of interest" description="Disordered" evidence="1">
    <location>
        <begin position="725"/>
        <end position="745"/>
    </location>
</feature>
<keyword evidence="2" id="KW-1133">Transmembrane helix</keyword>
<keyword evidence="6" id="KW-1185">Reference proteome</keyword>
<organism evidence="3 5">
    <name type="scientific">Archangium gephyra</name>
    <dbReference type="NCBI Taxonomy" id="48"/>
    <lineage>
        <taxon>Bacteria</taxon>
        <taxon>Pseudomonadati</taxon>
        <taxon>Myxococcota</taxon>
        <taxon>Myxococcia</taxon>
        <taxon>Myxococcales</taxon>
        <taxon>Cystobacterineae</taxon>
        <taxon>Archangiaceae</taxon>
        <taxon>Archangium</taxon>
    </lineage>
</organism>
<dbReference type="Proteomes" id="UP000256345">
    <property type="component" value="Unassembled WGS sequence"/>
</dbReference>
<dbReference type="EMBL" id="CP011509">
    <property type="protein sequence ID" value="AKI98965.1"/>
    <property type="molecule type" value="Genomic_DNA"/>
</dbReference>
<accession>A0AAC8TC07</accession>
<evidence type="ECO:0000313" key="5">
    <source>
        <dbReference type="Proteomes" id="UP000035579"/>
    </source>
</evidence>
<dbReference type="Proteomes" id="UP000035579">
    <property type="component" value="Chromosome"/>
</dbReference>
<gene>
    <name evidence="3" type="ORF">AA314_00592</name>
    <name evidence="4" type="ORF">ATI61_106344</name>
</gene>
<protein>
    <submittedName>
        <fullName evidence="3">Tryptophan synthase alpha chain</fullName>
    </submittedName>
</protein>
<dbReference type="RefSeq" id="WP_047854188.1">
    <property type="nucleotide sequence ID" value="NZ_CP011509.1"/>
</dbReference>
<dbReference type="PROSITE" id="PS51257">
    <property type="entry name" value="PROKAR_LIPOPROTEIN"/>
    <property type="match status" value="1"/>
</dbReference>
<proteinExistence type="predicted"/>
<evidence type="ECO:0000256" key="1">
    <source>
        <dbReference type="SAM" id="MobiDB-lite"/>
    </source>
</evidence>
<evidence type="ECO:0000313" key="3">
    <source>
        <dbReference type="EMBL" id="AKI98965.1"/>
    </source>
</evidence>
<dbReference type="AlphaFoldDB" id="A0AAC8TC07"/>
<feature type="compositionally biased region" description="Basic and acidic residues" evidence="1">
    <location>
        <begin position="734"/>
        <end position="745"/>
    </location>
</feature>
<sequence>MGGRGSGPGWVTLAVMWLACGWLAVGWLACGGTETTDARPGTLARNGCQPQTCEEQGLECGTAIDGCGGVLRCGTCPEGEVCGGGGVPNVCGPAPCTPATCASARKNCGPMPDGCGRMLQCGTCAAGETCGGGGVPNVCGQASCTPATCTGLGKNCGGVQDGCGGTLDCGTCPEGETCGGGGAPNECGRAACRPFTCAELGKNCGSLSDGCGGVLDCGTCPDGTACGGDGVPNVCGIPPCTPMTCSGQGMNCGPVPDGCGGLLECGTCPQGETCGGGGGPNVCGPASCIPTTCAARGKNCGTLSNGCGGLLDCGECFSGQTCGGGGVANVCGSTRCLPATCAELGTECGGVPDGCGGVLDCGACAAGEVCGGGGVPNVCAEPGCRPTTCAFLGKDCGTVPDGCGGVLDCGACAAGETCGGAGVANVCSRAPPVCVDRDLGSALPVRLKGNTVWAHDDHQGTCGGGGTPDRGLLWTAPRSGTFTFDTARSAMDSLVCLRREGCGGEELACATGGISYGGGARVSAALEAGQRVLVVVDGAIGGGFGKGDFELHIHELAATEAGRCFDGADNDGDRWVDCADTDCQGEPFCDGRGCADTDLGSALPVTFAGDTAQAGDGYQGTCGALLQQDRAHLWTAPKAGTFVFDTVGGGYGNALYVLTGCRGLELGCSASRTAGKTGAPVVKLTLEKGQRVLVVVDGMNGTETASPIRYTLHITEYASREAGRCANGADDDADGRADEADSDCR</sequence>
<evidence type="ECO:0000256" key="2">
    <source>
        <dbReference type="SAM" id="Phobius"/>
    </source>
</evidence>